<sequence length="356" mass="40073">MAIVLYLLLFAVLFNGQSATVLANPVYYLIDIIPFGMALRLRAYKKKYDEYWVINLAIVAGLFQSILAIISFLVPALQTFFVDKMVAYGYSDVYLTLSAFRMYGFASSLTSSTPIFQTLLAIISLYLASKKGTRYYLYAIVLFFSAVINARVTIVIALIGILVLIFLGKNTFKKKLILVCGVIVIVALIVGFCLPFLKDKSPLTYAWLMNGIKEINFLYSTNNYSGSYSYMSYITDSERLSLPKGISLFVGEGYSIMTSTNPSGFQSDIGYICDIWLGGLFYVLLVYTIFIRMMAKLIKTKEFLKFFVGIVFLACIPIINIKGVAFSMNTFMNYLVIFYVAVYSGGQSANREVKRW</sequence>
<evidence type="ECO:0000256" key="1">
    <source>
        <dbReference type="SAM" id="Phobius"/>
    </source>
</evidence>
<feature type="transmembrane region" description="Helical" evidence="1">
    <location>
        <begin position="103"/>
        <end position="129"/>
    </location>
</feature>
<protein>
    <submittedName>
        <fullName evidence="2">Uncharacterized protein</fullName>
    </submittedName>
</protein>
<comment type="caution">
    <text evidence="2">The sequence shown here is derived from an EMBL/GenBank/DDBJ whole genome shotgun (WGS) entry which is preliminary data.</text>
</comment>
<reference evidence="2" key="1">
    <citation type="submission" date="2019-08" db="EMBL/GenBank/DDBJ databases">
        <authorList>
            <person name="Kucharzyk K."/>
            <person name="Murdoch R.W."/>
            <person name="Higgins S."/>
            <person name="Loffler F."/>
        </authorList>
    </citation>
    <scope>NUCLEOTIDE SEQUENCE</scope>
</reference>
<feature type="transmembrane region" description="Helical" evidence="1">
    <location>
        <begin position="331"/>
        <end position="349"/>
    </location>
</feature>
<gene>
    <name evidence="2" type="ORF">SDC9_131929</name>
</gene>
<dbReference type="EMBL" id="VSSQ01033309">
    <property type="protein sequence ID" value="MPM84853.1"/>
    <property type="molecule type" value="Genomic_DNA"/>
</dbReference>
<keyword evidence="1" id="KW-0812">Transmembrane</keyword>
<feature type="transmembrane region" description="Helical" evidence="1">
    <location>
        <begin position="269"/>
        <end position="291"/>
    </location>
</feature>
<keyword evidence="1" id="KW-0472">Membrane</keyword>
<keyword evidence="1" id="KW-1133">Transmembrane helix</keyword>
<feature type="transmembrane region" description="Helical" evidence="1">
    <location>
        <begin position="51"/>
        <end position="82"/>
    </location>
</feature>
<feature type="transmembrane region" description="Helical" evidence="1">
    <location>
        <begin position="303"/>
        <end position="325"/>
    </location>
</feature>
<dbReference type="AlphaFoldDB" id="A0A645D7C8"/>
<feature type="transmembrane region" description="Helical" evidence="1">
    <location>
        <begin position="135"/>
        <end position="167"/>
    </location>
</feature>
<proteinExistence type="predicted"/>
<organism evidence="2">
    <name type="scientific">bioreactor metagenome</name>
    <dbReference type="NCBI Taxonomy" id="1076179"/>
    <lineage>
        <taxon>unclassified sequences</taxon>
        <taxon>metagenomes</taxon>
        <taxon>ecological metagenomes</taxon>
    </lineage>
</organism>
<evidence type="ECO:0000313" key="2">
    <source>
        <dbReference type="EMBL" id="MPM84853.1"/>
    </source>
</evidence>
<name>A0A645D7C8_9ZZZZ</name>
<feature type="transmembrane region" description="Helical" evidence="1">
    <location>
        <begin position="176"/>
        <end position="197"/>
    </location>
</feature>
<accession>A0A645D7C8</accession>